<dbReference type="Gene3D" id="3.60.10.10">
    <property type="entry name" value="Endonuclease/exonuclease/phosphatase"/>
    <property type="match status" value="1"/>
</dbReference>
<sequence length="332" mass="36829">MIRLATLNLFNYLAPPGAFYDPHNIYTETQWQQKQAWLSRYIGRLEADIIGFQEVFSPEALQRQMSELGFPHFAAVQAPEVEDAFIHRRPPVALASRFPIDEVAPVVPCNHALAAMGLTGFTFSRSPLRARIRVPGFGPLLIYVVHLKSQRAELLGEEGEGAKDGRWPLWLAPKLSGWLAARQRTAEAALVVADRNRQDLDLPCVVMGDFNDGPDSEALSLFQAAKRAPLPLAAQGLSESVQRNLLQRLALQDAYALALRPMPRPYTHFWGPVGSTLDHLLLSCAFDPAYGQSLGQVDWVTTLDDHLLRNDAEGDKQCSDHAAVMAQISIRC</sequence>
<keyword evidence="2" id="KW-0540">Nuclease</keyword>
<keyword evidence="2" id="KW-0378">Hydrolase</keyword>
<feature type="domain" description="Endonuclease/exonuclease/phosphatase" evidence="1">
    <location>
        <begin position="37"/>
        <end position="283"/>
    </location>
</feature>
<proteinExistence type="predicted"/>
<comment type="caution">
    <text evidence="2">The sequence shown here is derived from an EMBL/GenBank/DDBJ whole genome shotgun (WGS) entry which is preliminary data.</text>
</comment>
<gene>
    <name evidence="2" type="ORF">GCM10025772_12450</name>
</gene>
<reference evidence="3" key="1">
    <citation type="journal article" date="2019" name="Int. J. Syst. Evol. Microbiol.">
        <title>The Global Catalogue of Microorganisms (GCM) 10K type strain sequencing project: providing services to taxonomists for standard genome sequencing and annotation.</title>
        <authorList>
            <consortium name="The Broad Institute Genomics Platform"/>
            <consortium name="The Broad Institute Genome Sequencing Center for Infectious Disease"/>
            <person name="Wu L."/>
            <person name="Ma J."/>
        </authorList>
    </citation>
    <scope>NUCLEOTIDE SEQUENCE [LARGE SCALE GENOMIC DNA]</scope>
    <source>
        <strain evidence="3">JCM 18720</strain>
    </source>
</reference>
<name>A0ABP9S171_9GAMM</name>
<dbReference type="Proteomes" id="UP001501600">
    <property type="component" value="Unassembled WGS sequence"/>
</dbReference>
<dbReference type="EMBL" id="BAABLF010000006">
    <property type="protein sequence ID" value="GAA5189625.1"/>
    <property type="molecule type" value="Genomic_DNA"/>
</dbReference>
<evidence type="ECO:0000259" key="1">
    <source>
        <dbReference type="Pfam" id="PF03372"/>
    </source>
</evidence>
<protein>
    <submittedName>
        <fullName evidence="2">Endonuclease/exonuclease/phosphatase family protein</fullName>
    </submittedName>
</protein>
<dbReference type="InterPro" id="IPR036691">
    <property type="entry name" value="Endo/exonu/phosph_ase_sf"/>
</dbReference>
<dbReference type="Pfam" id="PF03372">
    <property type="entry name" value="Exo_endo_phos"/>
    <property type="match status" value="1"/>
</dbReference>
<keyword evidence="3" id="KW-1185">Reference proteome</keyword>
<dbReference type="SUPFAM" id="SSF56219">
    <property type="entry name" value="DNase I-like"/>
    <property type="match status" value="1"/>
</dbReference>
<dbReference type="RefSeq" id="WP_345316178.1">
    <property type="nucleotide sequence ID" value="NZ_BAABLF010000006.1"/>
</dbReference>
<dbReference type="GO" id="GO:0004519">
    <property type="term" value="F:endonuclease activity"/>
    <property type="evidence" value="ECO:0007669"/>
    <property type="project" value="UniProtKB-KW"/>
</dbReference>
<dbReference type="InterPro" id="IPR005135">
    <property type="entry name" value="Endo/exonuclease/phosphatase"/>
</dbReference>
<dbReference type="PANTHER" id="PTHR42834">
    <property type="entry name" value="ENDONUCLEASE/EXONUCLEASE/PHOSPHATASE FAMILY PROTEIN (AFU_ORTHOLOGUE AFUA_3G09210)"/>
    <property type="match status" value="1"/>
</dbReference>
<keyword evidence="2" id="KW-0255">Endonuclease</keyword>
<organism evidence="2 3">
    <name type="scientific">Ferrimonas gelatinilytica</name>
    <dbReference type="NCBI Taxonomy" id="1255257"/>
    <lineage>
        <taxon>Bacteria</taxon>
        <taxon>Pseudomonadati</taxon>
        <taxon>Pseudomonadota</taxon>
        <taxon>Gammaproteobacteria</taxon>
        <taxon>Alteromonadales</taxon>
        <taxon>Ferrimonadaceae</taxon>
        <taxon>Ferrimonas</taxon>
    </lineage>
</organism>
<evidence type="ECO:0000313" key="3">
    <source>
        <dbReference type="Proteomes" id="UP001501600"/>
    </source>
</evidence>
<evidence type="ECO:0000313" key="2">
    <source>
        <dbReference type="EMBL" id="GAA5189625.1"/>
    </source>
</evidence>
<accession>A0ABP9S171</accession>
<dbReference type="PANTHER" id="PTHR42834:SF1">
    <property type="entry name" value="ENDONUCLEASE_EXONUCLEASE_PHOSPHATASE FAMILY PROTEIN (AFU_ORTHOLOGUE AFUA_3G09210)"/>
    <property type="match status" value="1"/>
</dbReference>